<name>A0A1P8B9P0_ARATH</name>
<dbReference type="ExpressionAtlas" id="A0A1P8B9P0">
    <property type="expression patterns" value="baseline and differential"/>
</dbReference>
<evidence type="ECO:0000313" key="9">
    <source>
        <dbReference type="EMBL" id="ANM68316.1"/>
    </source>
</evidence>
<sequence length="306" mass="35317">MAMAYEEARKLRLQENHKRFQVTLHRYRVSSSPPSLIRLSILIIESQDLGISQISKTLTQITKKTPQQRNHKPIDKALLATAEPRRSSRVRTVISSYRDDVVVDTGRTSNLRRSRHSSTWATYISRPLHECKFASYEEKVGAFKAAEKFQRSLKSPHPYFVKSMVRSHVYSCFWLGLPSRFCADNFPEETMEIELEDEEGEVYEAVYIGRRAGLSGGWKRFALDHKLDDGDALLFELVEPKKFKIYVFKGNENANLTSARKRGRATTPSEEEEEEEDKDVEESGDEEHSSRATKRSSVRLLRKRKA</sequence>
<dbReference type="SMR" id="A0A1P8B9P0"/>
<dbReference type="Araport" id="AT5G58280"/>
<organism evidence="9 10">
    <name type="scientific">Arabidopsis thaliana</name>
    <name type="common">Mouse-ear cress</name>
    <dbReference type="NCBI Taxonomy" id="3702"/>
    <lineage>
        <taxon>Eukaryota</taxon>
        <taxon>Viridiplantae</taxon>
        <taxon>Streptophyta</taxon>
        <taxon>Embryophyta</taxon>
        <taxon>Tracheophyta</taxon>
        <taxon>Spermatophyta</taxon>
        <taxon>Magnoliopsida</taxon>
        <taxon>eudicotyledons</taxon>
        <taxon>Gunneridae</taxon>
        <taxon>Pentapetalae</taxon>
        <taxon>rosids</taxon>
        <taxon>malvids</taxon>
        <taxon>Brassicales</taxon>
        <taxon>Brassicaceae</taxon>
        <taxon>Camelineae</taxon>
        <taxon>Arabidopsis</taxon>
    </lineage>
</organism>
<dbReference type="RefSeq" id="NP_001330080.1">
    <property type="nucleotide sequence ID" value="NM_001345294.1"/>
</dbReference>
<dbReference type="Gene3D" id="2.40.330.10">
    <property type="entry name" value="DNA-binding pseudobarrel domain"/>
    <property type="match status" value="1"/>
</dbReference>
<dbReference type="InterPro" id="IPR044837">
    <property type="entry name" value="REM16-like"/>
</dbReference>
<dbReference type="EMBL" id="CP002688">
    <property type="protein sequence ID" value="ANM68316.1"/>
    <property type="molecule type" value="Genomic_DNA"/>
</dbReference>
<dbReference type="Proteomes" id="UP000006548">
    <property type="component" value="Chromosome 5"/>
</dbReference>
<evidence type="ECO:0000256" key="6">
    <source>
        <dbReference type="SAM" id="MobiDB-lite"/>
    </source>
</evidence>
<evidence type="ECO:0000256" key="1">
    <source>
        <dbReference type="ARBA" id="ARBA00004123"/>
    </source>
</evidence>
<proteinExistence type="predicted"/>
<reference evidence="10" key="2">
    <citation type="journal article" date="2017" name="Plant J.">
        <title>Araport11: a complete reannotation of the Arabidopsis thaliana reference genome.</title>
        <authorList>
            <person name="Cheng C.Y."/>
            <person name="Krishnakumar V."/>
            <person name="Chan A.P."/>
            <person name="Thibaud-Nissen F."/>
            <person name="Schobel S."/>
            <person name="Town C.D."/>
        </authorList>
    </citation>
    <scope>GENOME REANNOTATION</scope>
    <source>
        <strain evidence="10">cv. Columbia</strain>
    </source>
</reference>
<dbReference type="GO" id="GO:0003677">
    <property type="term" value="F:DNA binding"/>
    <property type="evidence" value="ECO:0007669"/>
    <property type="project" value="UniProtKB-KW"/>
</dbReference>
<dbReference type="Pfam" id="PF02362">
    <property type="entry name" value="B3"/>
    <property type="match status" value="1"/>
</dbReference>
<feature type="compositionally biased region" description="Acidic residues" evidence="6">
    <location>
        <begin position="269"/>
        <end position="285"/>
    </location>
</feature>
<reference evidence="9 10" key="1">
    <citation type="journal article" date="2000" name="Nature">
        <title>Sequence and analysis of chromosome 5 of the plant Arabidopsis thaliana.</title>
        <authorList>
            <consortium name="Kazusa DNA Research Institute"/>
            <consortium name="Cold Spring Harbor and Washington University in St Louis Sequencing Consortium"/>
            <consortium name="European Union Arabidopsis Genome Sequencing Consortium"/>
            <person name="Tabata S."/>
            <person name="Kaneko T."/>
            <person name="Nakamura Y."/>
            <person name="Kotani H."/>
            <person name="Kato T."/>
            <person name="Asamizu E."/>
            <person name="Miyajima N."/>
            <person name="Sasamoto S."/>
            <person name="Kimura T."/>
            <person name="Hosouchi T."/>
            <person name="Kawashima K."/>
            <person name="Kohara M."/>
            <person name="Matsumoto M."/>
            <person name="Matsuno A."/>
            <person name="Muraki A."/>
            <person name="Nakayama S."/>
            <person name="Nakazaki N."/>
            <person name="Naruo K."/>
            <person name="Okumura S."/>
            <person name="Shinpo S."/>
            <person name="Takeuchi C."/>
            <person name="Wada T."/>
            <person name="Watanabe A."/>
            <person name="Yamada M."/>
            <person name="Yasuda M."/>
            <person name="Sato S."/>
            <person name="de la Bastide M."/>
            <person name="Huang E."/>
            <person name="Spiegel L."/>
            <person name="Gnoj L."/>
            <person name="O'Shaughnessy A."/>
            <person name="Preston R."/>
            <person name="Habermann K."/>
            <person name="Murray J."/>
            <person name="Johnson D."/>
            <person name="Rohlfing T."/>
            <person name="Nelson J."/>
            <person name="Stoneking T."/>
            <person name="Pepin K."/>
            <person name="Spieth J."/>
            <person name="Sekhon M."/>
            <person name="Armstrong J."/>
            <person name="Becker M."/>
            <person name="Belter E."/>
            <person name="Cordum H."/>
            <person name="Cordes M."/>
            <person name="Courtney L."/>
            <person name="Courtney W."/>
            <person name="Dante M."/>
            <person name="Du H."/>
            <person name="Edwards J."/>
            <person name="Fryman J."/>
            <person name="Haakensen B."/>
            <person name="Lamar E."/>
            <person name="Latreille P."/>
            <person name="Leonard S."/>
            <person name="Meyer R."/>
            <person name="Mulvaney E."/>
            <person name="Ozersky P."/>
            <person name="Riley A."/>
            <person name="Strowmatt C."/>
            <person name="Wagner-McPherson C."/>
            <person name="Wollam A."/>
            <person name="Yoakum M."/>
            <person name="Bell M."/>
            <person name="Dedhia N."/>
            <person name="Parnell L."/>
            <person name="Shah R."/>
            <person name="Rodriguez M."/>
            <person name="See L.H."/>
            <person name="Vil D."/>
            <person name="Baker J."/>
            <person name="Kirchoff K."/>
            <person name="Toth K."/>
            <person name="King L."/>
            <person name="Bahret A."/>
            <person name="Miller B."/>
            <person name="Marra M."/>
            <person name="Martienssen R."/>
            <person name="McCombie W.R."/>
            <person name="Wilson R.K."/>
            <person name="Murphy G."/>
            <person name="Bancroft I."/>
            <person name="Volckaert G."/>
            <person name="Wambutt R."/>
            <person name="Dusterhoft A."/>
            <person name="Stiekema W."/>
            <person name="Pohl T."/>
            <person name="Entian K.D."/>
            <person name="Terryn N."/>
            <person name="Hartley N."/>
            <person name="Bent E."/>
            <person name="Johnson S."/>
            <person name="Langham S.A."/>
            <person name="McCullagh B."/>
            <person name="Robben J."/>
            <person name="Grymonprez B."/>
            <person name="Zimmermann W."/>
            <person name="Ramsperger U."/>
            <person name="Wedler H."/>
            <person name="Balke K."/>
            <person name="Wedler E."/>
            <person name="Peters S."/>
            <person name="van Staveren M."/>
            <person name="Dirkse W."/>
            <person name="Mooijman P."/>
            <person name="Lankhorst R.K."/>
            <person name="Weitzenegger T."/>
            <person name="Bothe G."/>
            <person name="Rose M."/>
            <person name="Hauf J."/>
            <person name="Berneiser S."/>
            <person name="Hempel S."/>
            <person name="Feldpausch M."/>
            <person name="Lamberth S."/>
            <person name="Villarroel R."/>
            <person name="Gielen J."/>
            <person name="Ardiles W."/>
            <person name="Bents O."/>
            <person name="Lemcke K."/>
            <person name="Kolesov G."/>
            <person name="Mayer K."/>
            <person name="Rudd S."/>
            <person name="Schoof H."/>
            <person name="Schueller C."/>
            <person name="Zaccaria P."/>
            <person name="Mewes H.W."/>
            <person name="Bevan M."/>
            <person name="Fransz P."/>
        </authorList>
    </citation>
    <scope>NUCLEOTIDE SEQUENCE [LARGE SCALE GENOMIC DNA]</scope>
    <source>
        <strain evidence="10">cv. Columbia</strain>
    </source>
</reference>
<keyword evidence="10" id="KW-1185">Reference proteome</keyword>
<keyword evidence="4" id="KW-0804">Transcription</keyword>
<dbReference type="SUPFAM" id="SSF101936">
    <property type="entry name" value="DNA-binding pseudobarrel domain"/>
    <property type="match status" value="1"/>
</dbReference>
<dbReference type="CDD" id="cd10017">
    <property type="entry name" value="B3_DNA"/>
    <property type="match status" value="1"/>
</dbReference>
<dbReference type="PANTHER" id="PTHR31391">
    <property type="entry name" value="B3 DOMAIN-CONTAINING PROTEIN OS11G0197600-RELATED"/>
    <property type="match status" value="1"/>
</dbReference>
<protein>
    <submittedName>
        <fullName evidence="9">AP2/B3-like transcriptional factor family protein</fullName>
    </submittedName>
</protein>
<comment type="subcellular location">
    <subcellularLocation>
        <location evidence="1">Nucleus</location>
    </subcellularLocation>
</comment>
<dbReference type="InterPro" id="IPR015300">
    <property type="entry name" value="DNA-bd_pseudobarrel_sf"/>
</dbReference>
<feature type="compositionally biased region" description="Basic residues" evidence="6">
    <location>
        <begin position="291"/>
        <end position="306"/>
    </location>
</feature>
<dbReference type="SMART" id="SM01019">
    <property type="entry name" value="B3"/>
    <property type="match status" value="1"/>
</dbReference>
<evidence type="ECO:0000256" key="2">
    <source>
        <dbReference type="ARBA" id="ARBA00023015"/>
    </source>
</evidence>
<dbReference type="AlphaFoldDB" id="A0A1P8B9P0"/>
<dbReference type="GO" id="GO:0005634">
    <property type="term" value="C:nucleus"/>
    <property type="evidence" value="ECO:0007669"/>
    <property type="project" value="UniProtKB-SubCell"/>
</dbReference>
<accession>A0A1P8B9P0</accession>
<evidence type="ECO:0000256" key="4">
    <source>
        <dbReference type="ARBA" id="ARBA00023163"/>
    </source>
</evidence>
<evidence type="ECO:0000256" key="3">
    <source>
        <dbReference type="ARBA" id="ARBA00023125"/>
    </source>
</evidence>
<evidence type="ECO:0000259" key="7">
    <source>
        <dbReference type="PROSITE" id="PS50863"/>
    </source>
</evidence>
<dbReference type="TAIR" id="AT5G58280"/>
<dbReference type="InterPro" id="IPR003340">
    <property type="entry name" value="B3_DNA-bd"/>
</dbReference>
<keyword evidence="5" id="KW-0539">Nucleus</keyword>
<dbReference type="PROSITE" id="PS50863">
    <property type="entry name" value="B3"/>
    <property type="match status" value="1"/>
</dbReference>
<evidence type="ECO:0000313" key="8">
    <source>
        <dbReference type="Araport" id="AT5G58280"/>
    </source>
</evidence>
<dbReference type="GeneID" id="835940"/>
<keyword evidence="2" id="KW-0805">Transcription regulation</keyword>
<evidence type="ECO:0000313" key="10">
    <source>
        <dbReference type="Proteomes" id="UP000006548"/>
    </source>
</evidence>
<feature type="region of interest" description="Disordered" evidence="6">
    <location>
        <begin position="258"/>
        <end position="306"/>
    </location>
</feature>
<keyword evidence="3" id="KW-0238">DNA-binding</keyword>
<evidence type="ECO:0000256" key="5">
    <source>
        <dbReference type="ARBA" id="ARBA00023242"/>
    </source>
</evidence>
<feature type="domain" description="TF-B3" evidence="7">
    <location>
        <begin position="160"/>
        <end position="251"/>
    </location>
</feature>
<dbReference type="PANTHER" id="PTHR31391:SF3">
    <property type="entry name" value="B3 DOMAIN-CONTAINING PROTEIN OS05G0481400"/>
    <property type="match status" value="1"/>
</dbReference>
<gene>
    <name evidence="9" type="primary">MCK7.15</name>
    <name evidence="9" type="synonym">MCK7_15</name>
    <name evidence="8 9" type="ordered locus">At5g58280</name>
</gene>